<protein>
    <recommendedName>
        <fullName evidence="6">Probable septum site-determining protein MinC</fullName>
    </recommendedName>
</protein>
<evidence type="ECO:0000259" key="8">
    <source>
        <dbReference type="Pfam" id="PF22642"/>
    </source>
</evidence>
<comment type="caution">
    <text evidence="9">The sequence shown here is derived from an EMBL/GenBank/DDBJ whole genome shotgun (WGS) entry which is preliminary data.</text>
</comment>
<dbReference type="InterPro" id="IPR005526">
    <property type="entry name" value="Septum_form_inhib_MinC_C"/>
</dbReference>
<dbReference type="Proteomes" id="UP000245938">
    <property type="component" value="Unassembled WGS sequence"/>
</dbReference>
<dbReference type="InterPro" id="IPR016098">
    <property type="entry name" value="CAP/MinC_C"/>
</dbReference>
<dbReference type="RefSeq" id="WP_109307032.1">
    <property type="nucleotide sequence ID" value="NZ_BJUF01000027.1"/>
</dbReference>
<reference evidence="9 10" key="1">
    <citation type="submission" date="2018-05" db="EMBL/GenBank/DDBJ databases">
        <title>Kurthia sibirica genome sequence.</title>
        <authorList>
            <person name="Maclea K.S."/>
            <person name="Goen A.E."/>
        </authorList>
    </citation>
    <scope>NUCLEOTIDE SEQUENCE [LARGE SCALE GENOMIC DNA]</scope>
    <source>
        <strain evidence="9 10">ATCC 49154</strain>
    </source>
</reference>
<dbReference type="Pfam" id="PF03775">
    <property type="entry name" value="MinC_C"/>
    <property type="match status" value="1"/>
</dbReference>
<dbReference type="PANTHER" id="PTHR34108:SF1">
    <property type="entry name" value="SEPTUM SITE-DETERMINING PROTEIN MINC"/>
    <property type="match status" value="1"/>
</dbReference>
<evidence type="ECO:0000256" key="4">
    <source>
        <dbReference type="ARBA" id="ARBA00023306"/>
    </source>
</evidence>
<dbReference type="InterPro" id="IPR013033">
    <property type="entry name" value="MinC"/>
</dbReference>
<gene>
    <name evidence="6" type="primary">minC</name>
    <name evidence="9" type="ORF">DEX24_13960</name>
</gene>
<keyword evidence="10" id="KW-1185">Reference proteome</keyword>
<evidence type="ECO:0000259" key="7">
    <source>
        <dbReference type="Pfam" id="PF03775"/>
    </source>
</evidence>
<evidence type="ECO:0000313" key="9">
    <source>
        <dbReference type="EMBL" id="PWI24324.1"/>
    </source>
</evidence>
<feature type="domain" description="Septum site-determining protein MinC N-terminal" evidence="8">
    <location>
        <begin position="7"/>
        <end position="80"/>
    </location>
</feature>
<comment type="similarity">
    <text evidence="1 6">Belongs to the MinC family.</text>
</comment>
<evidence type="ECO:0000256" key="1">
    <source>
        <dbReference type="ARBA" id="ARBA00006291"/>
    </source>
</evidence>
<dbReference type="HAMAP" id="MF_00267">
    <property type="entry name" value="MinC"/>
    <property type="match status" value="1"/>
</dbReference>
<sequence length="223" mass="24576">MTTKQLVYMKGTKEGLVLMLDDQCGYSELVSALKGKLMEDRFDEQIEVQISTGNRFCDGEQMKELLNVVQESLHVRVSKVKSDVITIEESNQRILESQSSTYVGIVRSGQKIKSEGDLVVIGDVNPNARVEAGGSIFVLGRLKGIAHAGVNGNRDTVIGASWLEATHLMIADVMEIMTNEKKELSETPEMECAYLLADGNIAIKRLQELRVIRPNLSTFKGGS</sequence>
<keyword evidence="2 6" id="KW-0132">Cell division</keyword>
<comment type="function">
    <text evidence="6">Cell division inhibitor that blocks the formation of polar Z ring septums. Rapidly oscillates between the poles of the cell to destabilize FtsZ filaments that have formed before they mature into polar Z rings. Prevents FtsZ polymerization.</text>
</comment>
<dbReference type="Gene3D" id="2.160.20.70">
    <property type="match status" value="1"/>
</dbReference>
<dbReference type="InterPro" id="IPR036145">
    <property type="entry name" value="MinC_C_sf"/>
</dbReference>
<dbReference type="OrthoDB" id="9790810at2"/>
<evidence type="ECO:0000256" key="6">
    <source>
        <dbReference type="HAMAP-Rule" id="MF_00267"/>
    </source>
</evidence>
<feature type="domain" description="Septum formation inhibitor MinC C-terminal" evidence="7">
    <location>
        <begin position="105"/>
        <end position="203"/>
    </location>
</feature>
<organism evidence="9 10">
    <name type="scientific">Kurthia sibirica</name>
    <dbReference type="NCBI Taxonomy" id="202750"/>
    <lineage>
        <taxon>Bacteria</taxon>
        <taxon>Bacillati</taxon>
        <taxon>Bacillota</taxon>
        <taxon>Bacilli</taxon>
        <taxon>Bacillales</taxon>
        <taxon>Caryophanaceae</taxon>
        <taxon>Kurthia</taxon>
    </lineage>
</organism>
<dbReference type="Pfam" id="PF22642">
    <property type="entry name" value="MinC_N_1"/>
    <property type="match status" value="1"/>
</dbReference>
<dbReference type="GO" id="GO:0000902">
    <property type="term" value="P:cell morphogenesis"/>
    <property type="evidence" value="ECO:0007669"/>
    <property type="project" value="InterPro"/>
</dbReference>
<keyword evidence="3 6" id="KW-0717">Septation</keyword>
<dbReference type="Gene3D" id="3.30.160.540">
    <property type="match status" value="1"/>
</dbReference>
<evidence type="ECO:0000313" key="10">
    <source>
        <dbReference type="Proteomes" id="UP000245938"/>
    </source>
</evidence>
<evidence type="ECO:0000256" key="5">
    <source>
        <dbReference type="ARBA" id="ARBA00046874"/>
    </source>
</evidence>
<dbReference type="AlphaFoldDB" id="A0A2U3AIL3"/>
<dbReference type="EMBL" id="QFVR01000023">
    <property type="protein sequence ID" value="PWI24324.1"/>
    <property type="molecule type" value="Genomic_DNA"/>
</dbReference>
<proteinExistence type="inferred from homology"/>
<evidence type="ECO:0000256" key="3">
    <source>
        <dbReference type="ARBA" id="ARBA00023210"/>
    </source>
</evidence>
<dbReference type="GO" id="GO:1901891">
    <property type="term" value="P:regulation of cell septum assembly"/>
    <property type="evidence" value="ECO:0007669"/>
    <property type="project" value="InterPro"/>
</dbReference>
<name>A0A2U3AIL3_9BACL</name>
<dbReference type="SUPFAM" id="SSF63848">
    <property type="entry name" value="Cell-division inhibitor MinC, C-terminal domain"/>
    <property type="match status" value="1"/>
</dbReference>
<dbReference type="InterPro" id="IPR055219">
    <property type="entry name" value="MinC_N_1"/>
</dbReference>
<comment type="subunit">
    <text evidence="5 6">Interacts with MinD and FtsZ.</text>
</comment>
<evidence type="ECO:0000256" key="2">
    <source>
        <dbReference type="ARBA" id="ARBA00022618"/>
    </source>
</evidence>
<dbReference type="GO" id="GO:0000917">
    <property type="term" value="P:division septum assembly"/>
    <property type="evidence" value="ECO:0007669"/>
    <property type="project" value="UniProtKB-KW"/>
</dbReference>
<keyword evidence="4 6" id="KW-0131">Cell cycle</keyword>
<accession>A0A2U3AIL3</accession>
<dbReference type="PANTHER" id="PTHR34108">
    <property type="entry name" value="SEPTUM SITE-DETERMINING PROTEIN MINC"/>
    <property type="match status" value="1"/>
</dbReference>